<protein>
    <recommendedName>
        <fullName evidence="9">Mediator complex subunit 27</fullName>
    </recommendedName>
</protein>
<feature type="compositionally biased region" description="Low complexity" evidence="6">
    <location>
        <begin position="19"/>
        <end position="29"/>
    </location>
</feature>
<feature type="non-terminal residue" evidence="7">
    <location>
        <position position="1"/>
    </location>
</feature>
<dbReference type="Proteomes" id="UP001432027">
    <property type="component" value="Unassembled WGS sequence"/>
</dbReference>
<keyword evidence="5" id="KW-0539">Nucleus</keyword>
<feature type="compositionally biased region" description="Gly residues" evidence="6">
    <location>
        <begin position="1"/>
        <end position="11"/>
    </location>
</feature>
<feature type="compositionally biased region" description="Low complexity" evidence="6">
    <location>
        <begin position="170"/>
        <end position="194"/>
    </location>
</feature>
<keyword evidence="3" id="KW-0805">Transcription regulation</keyword>
<evidence type="ECO:0000256" key="2">
    <source>
        <dbReference type="ARBA" id="ARBA00008048"/>
    </source>
</evidence>
<keyword evidence="4" id="KW-0804">Transcription</keyword>
<dbReference type="GO" id="GO:0016592">
    <property type="term" value="C:mediator complex"/>
    <property type="evidence" value="ECO:0007669"/>
    <property type="project" value="InterPro"/>
</dbReference>
<dbReference type="InterPro" id="IPR021627">
    <property type="entry name" value="Mediator_Med27"/>
</dbReference>
<gene>
    <name evidence="7" type="ORF">PENTCL1PPCAC_2912</name>
</gene>
<comment type="caution">
    <text evidence="7">The sequence shown here is derived from an EMBL/GenBank/DDBJ whole genome shotgun (WGS) entry which is preliminary data.</text>
</comment>
<evidence type="ECO:0000313" key="7">
    <source>
        <dbReference type="EMBL" id="GMS80737.1"/>
    </source>
</evidence>
<dbReference type="AlphaFoldDB" id="A0AAV5SDG6"/>
<accession>A0AAV5SDG6</accession>
<organism evidence="7 8">
    <name type="scientific">Pristionchus entomophagus</name>
    <dbReference type="NCBI Taxonomy" id="358040"/>
    <lineage>
        <taxon>Eukaryota</taxon>
        <taxon>Metazoa</taxon>
        <taxon>Ecdysozoa</taxon>
        <taxon>Nematoda</taxon>
        <taxon>Chromadorea</taxon>
        <taxon>Rhabditida</taxon>
        <taxon>Rhabditina</taxon>
        <taxon>Diplogasteromorpha</taxon>
        <taxon>Diplogasteroidea</taxon>
        <taxon>Neodiplogasteridae</taxon>
        <taxon>Pristionchus</taxon>
    </lineage>
</organism>
<evidence type="ECO:0000256" key="3">
    <source>
        <dbReference type="ARBA" id="ARBA00023015"/>
    </source>
</evidence>
<evidence type="ECO:0000256" key="1">
    <source>
        <dbReference type="ARBA" id="ARBA00004123"/>
    </source>
</evidence>
<feature type="compositionally biased region" description="Low complexity" evidence="6">
    <location>
        <begin position="220"/>
        <end position="233"/>
    </location>
</feature>
<sequence>YVGGRHQGNGTPGMHHSRAAAGGHSVASPGGSGGVPHMAATPSLLQLSAPPARRLPPHPMTPGMRIFNVQRVPGGPMNQRRILVPVSQTPPSLQQQQPREGETPPPSSASPMGYDGPPAKQQLMQPVHLQLPQSATPAAGMIRRPMPIAGTPMNRQRPTHQQQQAHPADMQAYHQQQQQKMLQAQHRQPQQTPRGAGGAAATGRPVQHPAAGTPHHHPRAAAVARTASRTSAAGGNSQQQLPRYNRQQMQHILRTTANAIEKVRQLRSTVRSSFIGGIPYGAIDPSDAAPNLNEDQHKKKVEKIQSAKGILDSLFDSLRGLPNSTLQMYGGKERELAFILDNEERRKEGKGEYVGEEIERTLMGEEARTAFFTCAFECLAKQPMGRNIQGAGVKDGLNAHSSFMLCLSKMQTSKRVQQQRNLKIRVMNNGPRDTRFEMCISTPHTQYPTTTVMRVVITVCDGCLARATFLGPNELVDSATEERSAYLVYRQMSINATEALLSTAKGRQMSLMSSINSIFAFLQNYPQCMQMPCSECGKSLREFMPPTRFVNLNPLKYAHPDCHQPDR</sequence>
<reference evidence="7" key="1">
    <citation type="submission" date="2023-10" db="EMBL/GenBank/DDBJ databases">
        <title>Genome assembly of Pristionchus species.</title>
        <authorList>
            <person name="Yoshida K."/>
            <person name="Sommer R.J."/>
        </authorList>
    </citation>
    <scope>NUCLEOTIDE SEQUENCE</scope>
    <source>
        <strain evidence="7">RS0144</strain>
    </source>
</reference>
<dbReference type="EMBL" id="BTSX01000001">
    <property type="protein sequence ID" value="GMS80737.1"/>
    <property type="molecule type" value="Genomic_DNA"/>
</dbReference>
<feature type="compositionally biased region" description="Low complexity" evidence="6">
    <location>
        <begin position="89"/>
        <end position="98"/>
    </location>
</feature>
<evidence type="ECO:0000256" key="5">
    <source>
        <dbReference type="ARBA" id="ARBA00023242"/>
    </source>
</evidence>
<feature type="compositionally biased region" description="Polar residues" evidence="6">
    <location>
        <begin position="234"/>
        <end position="244"/>
    </location>
</feature>
<evidence type="ECO:0000256" key="6">
    <source>
        <dbReference type="SAM" id="MobiDB-lite"/>
    </source>
</evidence>
<evidence type="ECO:0008006" key="9">
    <source>
        <dbReference type="Google" id="ProtNLM"/>
    </source>
</evidence>
<evidence type="ECO:0000256" key="4">
    <source>
        <dbReference type="ARBA" id="ARBA00023163"/>
    </source>
</evidence>
<name>A0AAV5SDG6_9BILA</name>
<dbReference type="Pfam" id="PF11571">
    <property type="entry name" value="Med27"/>
    <property type="match status" value="1"/>
</dbReference>
<proteinExistence type="inferred from homology"/>
<feature type="region of interest" description="Disordered" evidence="6">
    <location>
        <begin position="1"/>
        <end position="39"/>
    </location>
</feature>
<comment type="similarity">
    <text evidence="2">Belongs to the Mediator complex subunit 27 family.</text>
</comment>
<keyword evidence="8" id="KW-1185">Reference proteome</keyword>
<feature type="region of interest" description="Disordered" evidence="6">
    <location>
        <begin position="144"/>
        <end position="244"/>
    </location>
</feature>
<feature type="compositionally biased region" description="Polar residues" evidence="6">
    <location>
        <begin position="153"/>
        <end position="165"/>
    </location>
</feature>
<feature type="region of interest" description="Disordered" evidence="6">
    <location>
        <begin position="89"/>
        <end position="120"/>
    </location>
</feature>
<comment type="subcellular location">
    <subcellularLocation>
        <location evidence="1">Nucleus</location>
    </subcellularLocation>
</comment>
<evidence type="ECO:0000313" key="8">
    <source>
        <dbReference type="Proteomes" id="UP001432027"/>
    </source>
</evidence>